<feature type="compositionally biased region" description="Basic and acidic residues" evidence="5">
    <location>
        <begin position="20"/>
        <end position="51"/>
    </location>
</feature>
<evidence type="ECO:0000256" key="3">
    <source>
        <dbReference type="ARBA" id="ARBA00025726"/>
    </source>
</evidence>
<dbReference type="InterPro" id="IPR001680">
    <property type="entry name" value="WD40_rpt"/>
</dbReference>
<sequence>VAGDAQEHSEHQPGYRSWKRPRDTFGADYGERVPLDEESHQVKRAFQERPENGSGLHMPTLQESLWERGGPSSWDPHGYKQSSGNQGGDAQYMVTLTQAYPSGPDVTYRAIMNVHRMPTQSSAGAQSSVGAVPAYQSRLDEDWTAPRGCDIYRRAGISEPSQLPGMSMPVREAGGYRNSALMPEKAPTMPKLRWHRPWKLHRVISGHLDCVRGIAVEPGNEWFVTGSADRTIRIWDLASGELRLSLSAHTSTVRGVAVSARQLHLFSCGGHAELKCWDLEYRKVIREYTCHETVVNGLDLHPTLDVLVTCGDDATAQIWDARTKASMGTLRGHTRSVAAVKCHREEAQVVTGSHDTTVRIWDLVAGRTRVTLTDHRRSARAVVLHPRDDRFASGSPGLIKQWKFPDGEFIQDLSEHNAMINALAVSSEGILASGAADGSLHFWDWRTGYNFHRIVPDAKQDSSDKDSAIFACVFDQSGRRLLTAGADKTIKVYKEHVSQKQRDNKKKRS</sequence>
<dbReference type="GO" id="GO:0000974">
    <property type="term" value="C:Prp19 complex"/>
    <property type="evidence" value="ECO:0007669"/>
    <property type="project" value="TreeGrafter"/>
</dbReference>
<dbReference type="CDD" id="cd00200">
    <property type="entry name" value="WD40"/>
    <property type="match status" value="1"/>
</dbReference>
<dbReference type="InterPro" id="IPR015943">
    <property type="entry name" value="WD40/YVTN_repeat-like_dom_sf"/>
</dbReference>
<evidence type="ECO:0000256" key="4">
    <source>
        <dbReference type="PROSITE-ProRule" id="PRU00221"/>
    </source>
</evidence>
<dbReference type="PROSITE" id="PS50294">
    <property type="entry name" value="WD_REPEATS_REGION"/>
    <property type="match status" value="4"/>
</dbReference>
<accession>A0A7L0LDP0</accession>
<dbReference type="Pfam" id="PF00400">
    <property type="entry name" value="WD40"/>
    <property type="match status" value="6"/>
</dbReference>
<organism evidence="6 7">
    <name type="scientific">Sylvietta virens</name>
    <name type="common">Green crombec</name>
    <dbReference type="NCBI Taxonomy" id="208069"/>
    <lineage>
        <taxon>Eukaryota</taxon>
        <taxon>Metazoa</taxon>
        <taxon>Chordata</taxon>
        <taxon>Craniata</taxon>
        <taxon>Vertebrata</taxon>
        <taxon>Euteleostomi</taxon>
        <taxon>Archelosauria</taxon>
        <taxon>Archosauria</taxon>
        <taxon>Dinosauria</taxon>
        <taxon>Saurischia</taxon>
        <taxon>Theropoda</taxon>
        <taxon>Coelurosauria</taxon>
        <taxon>Aves</taxon>
        <taxon>Neognathae</taxon>
        <taxon>Neoaves</taxon>
        <taxon>Telluraves</taxon>
        <taxon>Australaves</taxon>
        <taxon>Passeriformes</taxon>
        <taxon>Sylvioidea</taxon>
        <taxon>Sylviidae</taxon>
        <taxon>Acrocephalinae</taxon>
        <taxon>Sylvietta</taxon>
    </lineage>
</organism>
<name>A0A7L0LDP0_9SYLV</name>
<keyword evidence="7" id="KW-1185">Reference proteome</keyword>
<keyword evidence="2" id="KW-0677">Repeat</keyword>
<dbReference type="Proteomes" id="UP000567822">
    <property type="component" value="Unassembled WGS sequence"/>
</dbReference>
<dbReference type="SMART" id="SM00320">
    <property type="entry name" value="WD40"/>
    <property type="match status" value="7"/>
</dbReference>
<feature type="repeat" description="WD" evidence="4">
    <location>
        <begin position="204"/>
        <end position="245"/>
    </location>
</feature>
<dbReference type="InterPro" id="IPR036322">
    <property type="entry name" value="WD40_repeat_dom_sf"/>
</dbReference>
<feature type="repeat" description="WD" evidence="4">
    <location>
        <begin position="288"/>
        <end position="329"/>
    </location>
</feature>
<comment type="similarity">
    <text evidence="3">Belongs to the WD repeat PRL1/PRL2 family.</text>
</comment>
<comment type="caution">
    <text evidence="6">The sequence shown here is derived from an EMBL/GenBank/DDBJ whole genome shotgun (WGS) entry which is preliminary data.</text>
</comment>
<dbReference type="SUPFAM" id="SSF50978">
    <property type="entry name" value="WD40 repeat-like"/>
    <property type="match status" value="1"/>
</dbReference>
<evidence type="ECO:0000256" key="1">
    <source>
        <dbReference type="ARBA" id="ARBA00022574"/>
    </source>
</evidence>
<evidence type="ECO:0000313" key="7">
    <source>
        <dbReference type="Proteomes" id="UP000567822"/>
    </source>
</evidence>
<dbReference type="PRINTS" id="PR00320">
    <property type="entry name" value="GPROTEINBRPT"/>
</dbReference>
<dbReference type="InterPro" id="IPR020472">
    <property type="entry name" value="WD40_PAC1"/>
</dbReference>
<dbReference type="InterPro" id="IPR045241">
    <property type="entry name" value="Prp46/PLRG1-like"/>
</dbReference>
<feature type="region of interest" description="Disordered" evidence="5">
    <location>
        <begin position="1"/>
        <end position="86"/>
    </location>
</feature>
<dbReference type="PANTHER" id="PTHR19923:SF0">
    <property type="entry name" value="PLEIOTROPIC REGULATOR 1"/>
    <property type="match status" value="1"/>
</dbReference>
<feature type="compositionally biased region" description="Basic and acidic residues" evidence="5">
    <location>
        <begin position="1"/>
        <end position="13"/>
    </location>
</feature>
<feature type="repeat" description="WD" evidence="4">
    <location>
        <begin position="330"/>
        <end position="371"/>
    </location>
</feature>
<dbReference type="GO" id="GO:0000398">
    <property type="term" value="P:mRNA splicing, via spliceosome"/>
    <property type="evidence" value="ECO:0007669"/>
    <property type="project" value="InterPro"/>
</dbReference>
<proteinExistence type="inferred from homology"/>
<dbReference type="PROSITE" id="PS00678">
    <property type="entry name" value="WD_REPEATS_1"/>
    <property type="match status" value="2"/>
</dbReference>
<feature type="repeat" description="WD" evidence="4">
    <location>
        <begin position="246"/>
        <end position="287"/>
    </location>
</feature>
<dbReference type="PROSITE" id="PS50082">
    <property type="entry name" value="WD_REPEATS_2"/>
    <property type="match status" value="5"/>
</dbReference>
<dbReference type="EMBL" id="VXAN01000295">
    <property type="protein sequence ID" value="NXK66740.1"/>
    <property type="molecule type" value="Genomic_DNA"/>
</dbReference>
<dbReference type="AlphaFoldDB" id="A0A7L0LDP0"/>
<dbReference type="Gene3D" id="2.130.10.10">
    <property type="entry name" value="YVTN repeat-like/Quinoprotein amine dehydrogenase"/>
    <property type="match status" value="1"/>
</dbReference>
<dbReference type="GO" id="GO:0071011">
    <property type="term" value="C:precatalytic spliceosome"/>
    <property type="evidence" value="ECO:0007669"/>
    <property type="project" value="TreeGrafter"/>
</dbReference>
<feature type="non-terminal residue" evidence="6">
    <location>
        <position position="509"/>
    </location>
</feature>
<keyword evidence="1 4" id="KW-0853">WD repeat</keyword>
<gene>
    <name evidence="6" type="primary">Plrg1_1</name>
    <name evidence="6" type="ORF">SYLVIR_R00700</name>
</gene>
<reference evidence="6 7" key="1">
    <citation type="submission" date="2019-09" db="EMBL/GenBank/DDBJ databases">
        <title>Bird 10,000 Genomes (B10K) Project - Family phase.</title>
        <authorList>
            <person name="Zhang G."/>
        </authorList>
    </citation>
    <scope>NUCLEOTIDE SEQUENCE [LARGE SCALE GENOMIC DNA]</scope>
    <source>
        <strain evidence="6">B10K-DU-009-59</strain>
        <tissue evidence="6">Muscle</tissue>
    </source>
</reference>
<evidence type="ECO:0000256" key="5">
    <source>
        <dbReference type="SAM" id="MobiDB-lite"/>
    </source>
</evidence>
<evidence type="ECO:0000313" key="6">
    <source>
        <dbReference type="EMBL" id="NXK66740.1"/>
    </source>
</evidence>
<protein>
    <submittedName>
        <fullName evidence="6">PLRG1 regulator</fullName>
    </submittedName>
</protein>
<dbReference type="InterPro" id="IPR019775">
    <property type="entry name" value="WD40_repeat_CS"/>
</dbReference>
<feature type="repeat" description="WD" evidence="4">
    <location>
        <begin position="413"/>
        <end position="453"/>
    </location>
</feature>
<evidence type="ECO:0000256" key="2">
    <source>
        <dbReference type="ARBA" id="ARBA00022737"/>
    </source>
</evidence>
<feature type="non-terminal residue" evidence="6">
    <location>
        <position position="1"/>
    </location>
</feature>
<dbReference type="PANTHER" id="PTHR19923">
    <property type="entry name" value="WD40 REPEAT PROTEINPRL1/PRL2-RELATED"/>
    <property type="match status" value="1"/>
</dbReference>
<dbReference type="GO" id="GO:0071013">
    <property type="term" value="C:catalytic step 2 spliceosome"/>
    <property type="evidence" value="ECO:0007669"/>
    <property type="project" value="TreeGrafter"/>
</dbReference>